<evidence type="ECO:0000313" key="3">
    <source>
        <dbReference type="Proteomes" id="UP000637383"/>
    </source>
</evidence>
<dbReference type="Proteomes" id="UP000637383">
    <property type="component" value="Unassembled WGS sequence"/>
</dbReference>
<evidence type="ECO:0000313" key="2">
    <source>
        <dbReference type="EMBL" id="MBD2738908.1"/>
    </source>
</evidence>
<keyword evidence="3" id="KW-1185">Reference proteome</keyword>
<dbReference type="GO" id="GO:0016787">
    <property type="term" value="F:hydrolase activity"/>
    <property type="evidence" value="ECO:0007669"/>
    <property type="project" value="UniProtKB-KW"/>
</dbReference>
<dbReference type="Gene3D" id="3.40.710.10">
    <property type="entry name" value="DD-peptidase/beta-lactamase superfamily"/>
    <property type="match status" value="1"/>
</dbReference>
<keyword evidence="2" id="KW-0378">Hydrolase</keyword>
<accession>A0ABR8KLI2</accession>
<dbReference type="PANTHER" id="PTHR46825">
    <property type="entry name" value="D-ALANYL-D-ALANINE-CARBOXYPEPTIDASE/ENDOPEPTIDASE AMPH"/>
    <property type="match status" value="1"/>
</dbReference>
<evidence type="ECO:0000259" key="1">
    <source>
        <dbReference type="Pfam" id="PF00144"/>
    </source>
</evidence>
<proteinExistence type="predicted"/>
<comment type="caution">
    <text evidence="2">The sequence shown here is derived from an EMBL/GenBank/DDBJ whole genome shotgun (WGS) entry which is preliminary data.</text>
</comment>
<dbReference type="InterPro" id="IPR050491">
    <property type="entry name" value="AmpC-like"/>
</dbReference>
<dbReference type="RefSeq" id="WP_190959427.1">
    <property type="nucleotide sequence ID" value="NZ_JACJTU010000062.1"/>
</dbReference>
<name>A0ABR8KLI2_9NOSO</name>
<organism evidence="2 3">
    <name type="scientific">Nostoc paludosum FACHB-159</name>
    <dbReference type="NCBI Taxonomy" id="2692908"/>
    <lineage>
        <taxon>Bacteria</taxon>
        <taxon>Bacillati</taxon>
        <taxon>Cyanobacteriota</taxon>
        <taxon>Cyanophyceae</taxon>
        <taxon>Nostocales</taxon>
        <taxon>Nostocaceae</taxon>
        <taxon>Nostoc</taxon>
    </lineage>
</organism>
<dbReference type="SUPFAM" id="SSF56601">
    <property type="entry name" value="beta-lactamase/transpeptidase-like"/>
    <property type="match status" value="1"/>
</dbReference>
<dbReference type="InterPro" id="IPR001466">
    <property type="entry name" value="Beta-lactam-related"/>
</dbReference>
<dbReference type="Pfam" id="PF00144">
    <property type="entry name" value="Beta-lactamase"/>
    <property type="match status" value="1"/>
</dbReference>
<dbReference type="PANTHER" id="PTHR46825:SF9">
    <property type="entry name" value="BETA-LACTAMASE-RELATED DOMAIN-CONTAINING PROTEIN"/>
    <property type="match status" value="1"/>
</dbReference>
<sequence>MARTTLLPNVALTYPLAVGYQPGKAGLETVRPNPDNVAEYPAGFVFSSVEDLSRLILFLLEDGKLNGKTILSASSMQAMKTPVLNLASLNVGYGLGLIVEPKDNNIKNIGHDGSINGYSAALQTIPSEKFGIVILANKTGFNSAPIVEAATQSLLQLPKPNPTLPIKLDDTALKAYTGNYAVSGITGKLGTLAIVLEQGKLKTKFAGQPDLELRSLRSDTFGVFLGNTQIGNAAFLRDKTGKITFLSYGLRAYPRLNDR</sequence>
<protein>
    <submittedName>
        <fullName evidence="2">Serine hydrolase</fullName>
    </submittedName>
</protein>
<dbReference type="InterPro" id="IPR012338">
    <property type="entry name" value="Beta-lactam/transpept-like"/>
</dbReference>
<dbReference type="EMBL" id="JACJTU010000062">
    <property type="protein sequence ID" value="MBD2738908.1"/>
    <property type="molecule type" value="Genomic_DNA"/>
</dbReference>
<gene>
    <name evidence="2" type="ORF">H6H03_34425</name>
</gene>
<reference evidence="2 3" key="1">
    <citation type="journal article" date="2020" name="ISME J.">
        <title>Comparative genomics reveals insights into cyanobacterial evolution and habitat adaptation.</title>
        <authorList>
            <person name="Chen M.Y."/>
            <person name="Teng W.K."/>
            <person name="Zhao L."/>
            <person name="Hu C.X."/>
            <person name="Zhou Y.K."/>
            <person name="Han B.P."/>
            <person name="Song L.R."/>
            <person name="Shu W.S."/>
        </authorList>
    </citation>
    <scope>NUCLEOTIDE SEQUENCE [LARGE SCALE GENOMIC DNA]</scope>
    <source>
        <strain evidence="2 3">FACHB-159</strain>
    </source>
</reference>
<feature type="domain" description="Beta-lactamase-related" evidence="1">
    <location>
        <begin position="2"/>
        <end position="145"/>
    </location>
</feature>